<dbReference type="GO" id="GO:0000976">
    <property type="term" value="F:transcription cis-regulatory region binding"/>
    <property type="evidence" value="ECO:0007669"/>
    <property type="project" value="TreeGrafter"/>
</dbReference>
<dbReference type="PANTHER" id="PTHR48111">
    <property type="entry name" value="REGULATOR OF RPOS"/>
    <property type="match status" value="1"/>
</dbReference>
<dbReference type="InterPro" id="IPR011006">
    <property type="entry name" value="CheY-like_superfamily"/>
</dbReference>
<reference evidence="9 10" key="1">
    <citation type="submission" date="2018-12" db="EMBL/GenBank/DDBJ databases">
        <title>Lysinibacillus antri sp. nov., isolated from a cave soil.</title>
        <authorList>
            <person name="Narsing Rao M.P."/>
            <person name="Zhang H."/>
            <person name="Dong Z.-Y."/>
            <person name="Niu X.-K."/>
            <person name="Zhang K."/>
            <person name="Fang B.-Z."/>
            <person name="Kang Y.-Q."/>
            <person name="Xiao M."/>
            <person name="Li W.-J."/>
        </authorList>
    </citation>
    <scope>NUCLEOTIDE SEQUENCE [LARGE SCALE GENOMIC DNA]</scope>
    <source>
        <strain evidence="9 10">SYSU K30002</strain>
    </source>
</reference>
<dbReference type="InterPro" id="IPR036388">
    <property type="entry name" value="WH-like_DNA-bd_sf"/>
</dbReference>
<keyword evidence="2 7" id="KW-0597">Phosphoprotein</keyword>
<comment type="caution">
    <text evidence="9">The sequence shown here is derived from an EMBL/GenBank/DDBJ whole genome shotgun (WGS) entry which is preliminary data.</text>
</comment>
<dbReference type="InterPro" id="IPR001789">
    <property type="entry name" value="Sig_transdc_resp-reg_receiver"/>
</dbReference>
<keyword evidence="4" id="KW-0805">Transcription regulation</keyword>
<organism evidence="9 10">
    <name type="scientific">Lysinibacillus antri</name>
    <dbReference type="NCBI Taxonomy" id="2498145"/>
    <lineage>
        <taxon>Bacteria</taxon>
        <taxon>Bacillati</taxon>
        <taxon>Bacillota</taxon>
        <taxon>Bacilli</taxon>
        <taxon>Bacillales</taxon>
        <taxon>Bacillaceae</taxon>
        <taxon>Lysinibacillus</taxon>
    </lineage>
</organism>
<keyword evidence="10" id="KW-1185">Reference proteome</keyword>
<dbReference type="Gene3D" id="1.10.10.10">
    <property type="entry name" value="Winged helix-like DNA-binding domain superfamily/Winged helix DNA-binding domain"/>
    <property type="match status" value="1"/>
</dbReference>
<protein>
    <submittedName>
        <fullName evidence="9">Response regulator</fullName>
    </submittedName>
</protein>
<dbReference type="Pfam" id="PF00072">
    <property type="entry name" value="Response_reg"/>
    <property type="match status" value="1"/>
</dbReference>
<proteinExistence type="predicted"/>
<evidence type="ECO:0000256" key="5">
    <source>
        <dbReference type="ARBA" id="ARBA00023125"/>
    </source>
</evidence>
<evidence type="ECO:0000256" key="3">
    <source>
        <dbReference type="ARBA" id="ARBA00023012"/>
    </source>
</evidence>
<dbReference type="InterPro" id="IPR039420">
    <property type="entry name" value="WalR-like"/>
</dbReference>
<keyword evidence="3" id="KW-0902">Two-component regulatory system</keyword>
<evidence type="ECO:0000313" key="9">
    <source>
        <dbReference type="EMBL" id="RUL49810.1"/>
    </source>
</evidence>
<dbReference type="GO" id="GO:0006355">
    <property type="term" value="P:regulation of DNA-templated transcription"/>
    <property type="evidence" value="ECO:0007669"/>
    <property type="project" value="InterPro"/>
</dbReference>
<dbReference type="PANTHER" id="PTHR48111:SF69">
    <property type="entry name" value="RESPONSE REGULATOR RECEIVER"/>
    <property type="match status" value="1"/>
</dbReference>
<dbReference type="AlphaFoldDB" id="A0A432L9J8"/>
<dbReference type="Gene3D" id="3.40.50.2300">
    <property type="match status" value="1"/>
</dbReference>
<dbReference type="PROSITE" id="PS50110">
    <property type="entry name" value="RESPONSE_REGULATORY"/>
    <property type="match status" value="1"/>
</dbReference>
<gene>
    <name evidence="9" type="ORF">EK386_14740</name>
</gene>
<evidence type="ECO:0000259" key="8">
    <source>
        <dbReference type="PROSITE" id="PS50110"/>
    </source>
</evidence>
<name>A0A432L9J8_9BACI</name>
<dbReference type="InterPro" id="IPR016032">
    <property type="entry name" value="Sig_transdc_resp-reg_C-effctor"/>
</dbReference>
<dbReference type="GO" id="GO:0005829">
    <property type="term" value="C:cytosol"/>
    <property type="evidence" value="ECO:0007669"/>
    <property type="project" value="TreeGrafter"/>
</dbReference>
<sequence length="345" mass="40529">MLKALLIDDEILALNLLEILLRDIGDVEIVGKFTNFDAALNTILGQQLDVIFLDIEMPGKNGIQIAEQILEINEEINIVFVTAYDQYAIEAFRVHAVDYLLKPIDPMRLKRSVEKIKKRSRIASPILTGLKVQFFGNFSLLNEQNISLKWRTKKVKELCSYLLHHRGPIHRLKIIEDFWPDLPLDKAKSLLHTTVYQLRKQLKEFSIDNPLSLVNERYAININFVEDDRKIIELINNNDFNEKNLSRILELLDKGYLGYEDYPWSMSTAENINEKFRAYLEKFIKEHSNQVNKTEIFGQVLEALIKHNAYTDFYYQELINYFIEIENNKKAEEVYSKYRGYVKEN</sequence>
<evidence type="ECO:0000256" key="6">
    <source>
        <dbReference type="ARBA" id="ARBA00023163"/>
    </source>
</evidence>
<evidence type="ECO:0000256" key="7">
    <source>
        <dbReference type="PROSITE-ProRule" id="PRU00169"/>
    </source>
</evidence>
<dbReference type="Proteomes" id="UP000287910">
    <property type="component" value="Unassembled WGS sequence"/>
</dbReference>
<feature type="modified residue" description="4-aspartylphosphate" evidence="7">
    <location>
        <position position="54"/>
    </location>
</feature>
<evidence type="ECO:0000313" key="10">
    <source>
        <dbReference type="Proteomes" id="UP000287910"/>
    </source>
</evidence>
<dbReference type="SMART" id="SM00448">
    <property type="entry name" value="REC"/>
    <property type="match status" value="1"/>
</dbReference>
<evidence type="ECO:0000256" key="2">
    <source>
        <dbReference type="ARBA" id="ARBA00022553"/>
    </source>
</evidence>
<dbReference type="RefSeq" id="WP_126659946.1">
    <property type="nucleotide sequence ID" value="NZ_RYYR01000023.1"/>
</dbReference>
<evidence type="ECO:0000256" key="1">
    <source>
        <dbReference type="ARBA" id="ARBA00004496"/>
    </source>
</evidence>
<keyword evidence="6" id="KW-0804">Transcription</keyword>
<evidence type="ECO:0000256" key="4">
    <source>
        <dbReference type="ARBA" id="ARBA00023015"/>
    </source>
</evidence>
<dbReference type="SUPFAM" id="SSF46894">
    <property type="entry name" value="C-terminal effector domain of the bipartite response regulators"/>
    <property type="match status" value="1"/>
</dbReference>
<accession>A0A432L9J8</accession>
<dbReference type="SUPFAM" id="SSF52172">
    <property type="entry name" value="CheY-like"/>
    <property type="match status" value="1"/>
</dbReference>
<comment type="subcellular location">
    <subcellularLocation>
        <location evidence="1">Cytoplasm</location>
    </subcellularLocation>
</comment>
<dbReference type="GO" id="GO:0032993">
    <property type="term" value="C:protein-DNA complex"/>
    <property type="evidence" value="ECO:0007669"/>
    <property type="project" value="TreeGrafter"/>
</dbReference>
<keyword evidence="5" id="KW-0238">DNA-binding</keyword>
<feature type="domain" description="Response regulatory" evidence="8">
    <location>
        <begin position="3"/>
        <end position="117"/>
    </location>
</feature>
<dbReference type="EMBL" id="RYYR01000023">
    <property type="protein sequence ID" value="RUL49810.1"/>
    <property type="molecule type" value="Genomic_DNA"/>
</dbReference>
<dbReference type="GO" id="GO:0000156">
    <property type="term" value="F:phosphorelay response regulator activity"/>
    <property type="evidence" value="ECO:0007669"/>
    <property type="project" value="TreeGrafter"/>
</dbReference>